<proteinExistence type="predicted"/>
<dbReference type="Pfam" id="PF09557">
    <property type="entry name" value="DUF2382"/>
    <property type="match status" value="1"/>
</dbReference>
<organism evidence="4 5">
    <name type="scientific">Goekera deserti</name>
    <dbReference type="NCBI Taxonomy" id="2497753"/>
    <lineage>
        <taxon>Bacteria</taxon>
        <taxon>Bacillati</taxon>
        <taxon>Actinomycetota</taxon>
        <taxon>Actinomycetes</taxon>
        <taxon>Geodermatophilales</taxon>
        <taxon>Geodermatophilaceae</taxon>
        <taxon>Goekera</taxon>
    </lineage>
</organism>
<accession>A0A7K3WJG0</accession>
<keyword evidence="5" id="KW-1185">Reference proteome</keyword>
<dbReference type="Gene3D" id="3.90.50.10">
    <property type="entry name" value="Photosynthetic Reaction Center, subunit H, domain 2"/>
    <property type="match status" value="1"/>
</dbReference>
<gene>
    <name evidence="4" type="ORF">G1H19_21950</name>
</gene>
<feature type="compositionally biased region" description="Basic and acidic residues" evidence="1">
    <location>
        <begin position="133"/>
        <end position="147"/>
    </location>
</feature>
<dbReference type="PANTHER" id="PTHR38463:SF1">
    <property type="entry name" value="STRESS RESPONSE PROTEIN YSNF"/>
    <property type="match status" value="1"/>
</dbReference>
<dbReference type="GO" id="GO:0030077">
    <property type="term" value="C:plasma membrane light-harvesting complex"/>
    <property type="evidence" value="ECO:0007669"/>
    <property type="project" value="InterPro"/>
</dbReference>
<dbReference type="AlphaFoldDB" id="A0A7K3WJG0"/>
<comment type="caution">
    <text evidence="4">The sequence shown here is derived from an EMBL/GenBank/DDBJ whole genome shotgun (WGS) entry which is preliminary data.</text>
</comment>
<dbReference type="SUPFAM" id="SSF50346">
    <property type="entry name" value="PRC-barrel domain"/>
    <property type="match status" value="1"/>
</dbReference>
<evidence type="ECO:0000259" key="2">
    <source>
        <dbReference type="Pfam" id="PF05239"/>
    </source>
</evidence>
<feature type="region of interest" description="Disordered" evidence="1">
    <location>
        <begin position="103"/>
        <end position="164"/>
    </location>
</feature>
<dbReference type="RefSeq" id="WP_152730373.1">
    <property type="nucleotide sequence ID" value="NZ_JAABOZ010000016.1"/>
</dbReference>
<feature type="domain" description="PRC-barrel" evidence="2">
    <location>
        <begin position="6"/>
        <end position="74"/>
    </location>
</feature>
<evidence type="ECO:0000313" key="4">
    <source>
        <dbReference type="EMBL" id="NEL56635.1"/>
    </source>
</evidence>
<feature type="region of interest" description="Disordered" evidence="1">
    <location>
        <begin position="265"/>
        <end position="315"/>
    </location>
</feature>
<evidence type="ECO:0000256" key="1">
    <source>
        <dbReference type="SAM" id="MobiDB-lite"/>
    </source>
</evidence>
<name>A0A7K3WJG0_9ACTN</name>
<protein>
    <submittedName>
        <fullName evidence="4">PRC and DUF2382 domain-containing protein</fullName>
    </submittedName>
</protein>
<dbReference type="InterPro" id="IPR011033">
    <property type="entry name" value="PRC_barrel-like_sf"/>
</dbReference>
<dbReference type="PANTHER" id="PTHR38463">
    <property type="entry name" value="STRESS RESPONSE PROTEIN YSNF"/>
    <property type="match status" value="1"/>
</dbReference>
<feature type="domain" description="DUF2382" evidence="3">
    <location>
        <begin position="166"/>
        <end position="277"/>
    </location>
</feature>
<reference evidence="4 5" key="1">
    <citation type="submission" date="2020-02" db="EMBL/GenBank/DDBJ databases">
        <title>The whole genome sequence of CPCC 205119.</title>
        <authorList>
            <person name="Jiang Z."/>
        </authorList>
    </citation>
    <scope>NUCLEOTIDE SEQUENCE [LARGE SCALE GENOMIC DNA]</scope>
    <source>
        <strain evidence="4 5">CPCC 205119</strain>
    </source>
</reference>
<dbReference type="InterPro" id="IPR052967">
    <property type="entry name" value="Stress_Response_Assoc"/>
</dbReference>
<sequence>MIGTDSLNRVIGNTVYDNDGDKIGTASEVFLDDQTGNPEWVTVKTGLFGSKESFVPIRDADLTDDGLRVPVSKAAVKDAPRIDTEGHLSPEEETQLYRHYSMGSDTTNTMTTGTAGMGTTGRTETTEFSSGRTDTDRMGTGRSDTDLNTHGTKGHDTSGPTTDDAMTLSEERLQVGTQQTEVGRARLRKYVVSENVTQTVPVSREEVRIEREPITDANRGAAYDGPAISEEEHEVTLHAERPVVAKEAVPVERVRLDTQTVTDQETVSETVRKEQVDTDGIQGTGMQQGTTGEKRGFVDKAKDALDRDNDGKVGR</sequence>
<dbReference type="EMBL" id="JAAGWK010000039">
    <property type="protein sequence ID" value="NEL56635.1"/>
    <property type="molecule type" value="Genomic_DNA"/>
</dbReference>
<dbReference type="InterPro" id="IPR014747">
    <property type="entry name" value="Bac_photo_RC_H_C"/>
</dbReference>
<dbReference type="InterPro" id="IPR027275">
    <property type="entry name" value="PRC-brl_dom"/>
</dbReference>
<feature type="compositionally biased region" description="Basic and acidic residues" evidence="1">
    <location>
        <begin position="292"/>
        <end position="315"/>
    </location>
</feature>
<feature type="compositionally biased region" description="Low complexity" evidence="1">
    <location>
        <begin position="103"/>
        <end position="114"/>
    </location>
</feature>
<dbReference type="Proteomes" id="UP000470470">
    <property type="component" value="Unassembled WGS sequence"/>
</dbReference>
<feature type="compositionally biased region" description="Low complexity" evidence="1">
    <location>
        <begin position="280"/>
        <end position="291"/>
    </location>
</feature>
<evidence type="ECO:0000313" key="5">
    <source>
        <dbReference type="Proteomes" id="UP000470470"/>
    </source>
</evidence>
<evidence type="ECO:0000259" key="3">
    <source>
        <dbReference type="Pfam" id="PF09557"/>
    </source>
</evidence>
<dbReference type="Pfam" id="PF05239">
    <property type="entry name" value="PRC"/>
    <property type="match status" value="1"/>
</dbReference>
<dbReference type="GO" id="GO:0019684">
    <property type="term" value="P:photosynthesis, light reaction"/>
    <property type="evidence" value="ECO:0007669"/>
    <property type="project" value="InterPro"/>
</dbReference>
<dbReference type="NCBIfam" id="TIGR02271">
    <property type="entry name" value="YsnF/AvaK domain"/>
    <property type="match status" value="1"/>
</dbReference>
<dbReference type="InterPro" id="IPR019060">
    <property type="entry name" value="DUF2382"/>
</dbReference>